<dbReference type="InParanoid" id="A0A7N2MKH7"/>
<dbReference type="SUPFAM" id="SSF56112">
    <property type="entry name" value="Protein kinase-like (PK-like)"/>
    <property type="match status" value="1"/>
</dbReference>
<dbReference type="Gene3D" id="3.30.420.10">
    <property type="entry name" value="Ribonuclease H-like superfamily/Ribonuclease H"/>
    <property type="match status" value="1"/>
</dbReference>
<name>A0A7N2MKH7_QUELO</name>
<keyword evidence="12" id="KW-0418">Kinase</keyword>
<dbReference type="PROSITE" id="PS00107">
    <property type="entry name" value="PROTEIN_KINASE_ATP"/>
    <property type="match status" value="1"/>
</dbReference>
<keyword evidence="17" id="KW-0325">Glycoprotein</keyword>
<dbReference type="EMBL" id="LRBV02000009">
    <property type="status" value="NOT_ANNOTATED_CDS"/>
    <property type="molecule type" value="Genomic_DNA"/>
</dbReference>
<evidence type="ECO:0000256" key="18">
    <source>
        <dbReference type="ARBA" id="ARBA00047899"/>
    </source>
</evidence>
<evidence type="ECO:0000256" key="6">
    <source>
        <dbReference type="ARBA" id="ARBA00022614"/>
    </source>
</evidence>
<dbReference type="InterPro" id="IPR036397">
    <property type="entry name" value="RNaseH_sf"/>
</dbReference>
<keyword evidence="8 21" id="KW-0812">Transmembrane</keyword>
<keyword evidence="4" id="KW-0723">Serine/threonine-protein kinase</keyword>
<dbReference type="GO" id="GO:0005886">
    <property type="term" value="C:plasma membrane"/>
    <property type="evidence" value="ECO:0007669"/>
    <property type="project" value="UniProtKB-SubCell"/>
</dbReference>
<evidence type="ECO:0000256" key="5">
    <source>
        <dbReference type="ARBA" id="ARBA00022553"/>
    </source>
</evidence>
<evidence type="ECO:0000256" key="17">
    <source>
        <dbReference type="ARBA" id="ARBA00023180"/>
    </source>
</evidence>
<dbReference type="SMART" id="SM00220">
    <property type="entry name" value="S_TKc"/>
    <property type="match status" value="1"/>
</dbReference>
<dbReference type="AlphaFoldDB" id="A0A7N2MKH7"/>
<evidence type="ECO:0000256" key="8">
    <source>
        <dbReference type="ARBA" id="ARBA00022692"/>
    </source>
</evidence>
<dbReference type="GO" id="GO:0004674">
    <property type="term" value="F:protein serine/threonine kinase activity"/>
    <property type="evidence" value="ECO:0007669"/>
    <property type="project" value="UniProtKB-KW"/>
</dbReference>
<dbReference type="Gene3D" id="3.30.200.20">
    <property type="entry name" value="Phosphorylase Kinase, domain 1"/>
    <property type="match status" value="1"/>
</dbReference>
<dbReference type="Pfam" id="PF00560">
    <property type="entry name" value="LRR_1"/>
    <property type="match status" value="5"/>
</dbReference>
<dbReference type="FunFam" id="3.30.200.20:FF:000432">
    <property type="entry name" value="LRR receptor-like serine/threonine-protein kinase EFR"/>
    <property type="match status" value="1"/>
</dbReference>
<dbReference type="InterPro" id="IPR032675">
    <property type="entry name" value="LRR_dom_sf"/>
</dbReference>
<dbReference type="Gene3D" id="3.80.10.10">
    <property type="entry name" value="Ribonuclease Inhibitor"/>
    <property type="match status" value="3"/>
</dbReference>
<evidence type="ECO:0000259" key="22">
    <source>
        <dbReference type="PROSITE" id="PS50011"/>
    </source>
</evidence>
<evidence type="ECO:0000256" key="1">
    <source>
        <dbReference type="ARBA" id="ARBA00004162"/>
    </source>
</evidence>
<keyword evidence="16" id="KW-0675">Receptor</keyword>
<feature type="binding site" evidence="20">
    <location>
        <position position="501"/>
    </location>
    <ligand>
        <name>ATP</name>
        <dbReference type="ChEBI" id="CHEBI:30616"/>
    </ligand>
</feature>
<dbReference type="PANTHER" id="PTHR27008">
    <property type="entry name" value="OS04G0122200 PROTEIN"/>
    <property type="match status" value="1"/>
</dbReference>
<reference evidence="23" key="2">
    <citation type="submission" date="2021-01" db="UniProtKB">
        <authorList>
            <consortium name="EnsemblPlants"/>
        </authorList>
    </citation>
    <scope>IDENTIFICATION</scope>
</reference>
<dbReference type="Gramene" id="QL09p052274:mrna">
    <property type="protein sequence ID" value="QL09p052274:mrna"/>
    <property type="gene ID" value="QL09p052274"/>
</dbReference>
<reference evidence="23 24" key="1">
    <citation type="journal article" date="2016" name="G3 (Bethesda)">
        <title>First Draft Assembly and Annotation of the Genome of a California Endemic Oak Quercus lobata Nee (Fagaceae).</title>
        <authorList>
            <person name="Sork V.L."/>
            <person name="Fitz-Gibbon S.T."/>
            <person name="Puiu D."/>
            <person name="Crepeau M."/>
            <person name="Gugger P.F."/>
            <person name="Sherman R."/>
            <person name="Stevens K."/>
            <person name="Langley C.H."/>
            <person name="Pellegrini M."/>
            <person name="Salzberg S.L."/>
        </authorList>
    </citation>
    <scope>NUCLEOTIDE SEQUENCE [LARGE SCALE GENOMIC DNA]</scope>
    <source>
        <strain evidence="23 24">cv. SW786</strain>
    </source>
</reference>
<dbReference type="PROSITE" id="PS50011">
    <property type="entry name" value="PROTEIN_KINASE_DOM"/>
    <property type="match status" value="1"/>
</dbReference>
<comment type="catalytic activity">
    <reaction evidence="18">
        <text>L-threonyl-[protein] + ATP = O-phospho-L-threonyl-[protein] + ADP + H(+)</text>
        <dbReference type="Rhea" id="RHEA:46608"/>
        <dbReference type="Rhea" id="RHEA-COMP:11060"/>
        <dbReference type="Rhea" id="RHEA-COMP:11605"/>
        <dbReference type="ChEBI" id="CHEBI:15378"/>
        <dbReference type="ChEBI" id="CHEBI:30013"/>
        <dbReference type="ChEBI" id="CHEBI:30616"/>
        <dbReference type="ChEBI" id="CHEBI:61977"/>
        <dbReference type="ChEBI" id="CHEBI:456216"/>
        <dbReference type="EC" id="2.7.11.1"/>
    </reaction>
</comment>
<feature type="domain" description="Protein kinase" evidence="22">
    <location>
        <begin position="472"/>
        <end position="754"/>
    </location>
</feature>
<dbReference type="SUPFAM" id="SSF52047">
    <property type="entry name" value="RNI-like"/>
    <property type="match status" value="1"/>
</dbReference>
<evidence type="ECO:0000256" key="3">
    <source>
        <dbReference type="ARBA" id="ARBA00022475"/>
    </source>
</evidence>
<dbReference type="GO" id="GO:0005524">
    <property type="term" value="F:ATP binding"/>
    <property type="evidence" value="ECO:0007669"/>
    <property type="project" value="UniProtKB-UniRule"/>
</dbReference>
<keyword evidence="11 20" id="KW-0547">Nucleotide-binding</keyword>
<evidence type="ECO:0000256" key="21">
    <source>
        <dbReference type="SAM" id="Phobius"/>
    </source>
</evidence>
<keyword evidence="13 20" id="KW-0067">ATP-binding</keyword>
<dbReference type="InterPro" id="IPR002156">
    <property type="entry name" value="RNaseH_domain"/>
</dbReference>
<sequence length="909" mass="101516">MDRLALLEFKAKIINDPFQVMSSWNDSFHFCHGKVSPVVDDIRGSPCWTYNLQNCFHDEIPLEIGRLRRLQFLLLSNNTFSGKIPSNISNCSSLEELRVRNNLLTGEIPAMLGTMSKLRVFSMSANNLIGRIPPSFGNLSFLELFGSTYNNLHGIIPDSFGQLTKLEQLGLGVNKLSGKIPHSIFNISSINFFDIGDNQIQGHLPSDIGITLPNIKLLHIGNNRFTGSIPFSISNASNLDTLELDGNKLRGKVIGLSFSPIRLDLSANQFTGVLPMELGNFKILEYLDISENMLFGKIQESLGSCVKLEFLAMRRNHFQGIIPPSLASLRGLRSLDLSNNNLSGEIPKILENFVFLQILNLSYNHFEGEVPIDGVFKNMSATSIRGNDKLCGGMPKFQFPKCKYEKSKKRKLTLTLKLMISIFSGLIGVSLVLSLLLLFCLRKKRKENISSDLGNFVLNLSYQSLLKATNGFSSTNLIGVGSFGSVYKGILDEGRHTVAIKVFNLLHHEASKSFKIECEALRNIRHRNLVKVLTSCSSIDYQGHDFKALVMEIMGNGNLDEWLHPTPRINETLEEPRNLSLLQRLNIAIDVANALDYLHHHCQTPIVHCDLKPSNVLIDDEMIGHVGDFGLARFLFNAIQDSSINQSSSIGVRGTIGYTPPEYGMGNEVSIYGDIYSYGILLLEMFTGKKPTDNIFQDSLNLHEFVKAALPERVIDIIDPILLWEREGENRVNDITCNESQNGSPKRLECLIFILEIEVACSVEFPRERMNMGAVIIELHSIRKKFLGTNIHRQRFQATAVFSDLKCSGFGAIIRNAAGEVMAGMSVKGPYVNDSEEAEVLACRKAIEFTVEASFSELVIEGDSANVMRAISIPLANKSLLGHIYEDICSYLDRLHSASISWVRREKIW</sequence>
<dbReference type="Pfam" id="PF00069">
    <property type="entry name" value="Pkinase"/>
    <property type="match status" value="1"/>
</dbReference>
<dbReference type="Gene3D" id="1.10.510.10">
    <property type="entry name" value="Transferase(Phosphotransferase) domain 1"/>
    <property type="match status" value="1"/>
</dbReference>
<keyword evidence="9" id="KW-0732">Signal</keyword>
<evidence type="ECO:0000256" key="14">
    <source>
        <dbReference type="ARBA" id="ARBA00022989"/>
    </source>
</evidence>
<accession>A0A7N2MKH7</accession>
<evidence type="ECO:0000256" key="2">
    <source>
        <dbReference type="ARBA" id="ARBA00012513"/>
    </source>
</evidence>
<dbReference type="PROSITE" id="PS00108">
    <property type="entry name" value="PROTEIN_KINASE_ST"/>
    <property type="match status" value="1"/>
</dbReference>
<evidence type="ECO:0000256" key="12">
    <source>
        <dbReference type="ARBA" id="ARBA00022777"/>
    </source>
</evidence>
<dbReference type="FunFam" id="3.80.10.10:FF:000095">
    <property type="entry name" value="LRR receptor-like serine/threonine-protein kinase GSO1"/>
    <property type="match status" value="1"/>
</dbReference>
<keyword evidence="3" id="KW-1003">Cell membrane</keyword>
<evidence type="ECO:0000256" key="4">
    <source>
        <dbReference type="ARBA" id="ARBA00022527"/>
    </source>
</evidence>
<evidence type="ECO:0000256" key="11">
    <source>
        <dbReference type="ARBA" id="ARBA00022741"/>
    </source>
</evidence>
<organism evidence="23 24">
    <name type="scientific">Quercus lobata</name>
    <name type="common">Valley oak</name>
    <dbReference type="NCBI Taxonomy" id="97700"/>
    <lineage>
        <taxon>Eukaryota</taxon>
        <taxon>Viridiplantae</taxon>
        <taxon>Streptophyta</taxon>
        <taxon>Embryophyta</taxon>
        <taxon>Tracheophyta</taxon>
        <taxon>Spermatophyta</taxon>
        <taxon>Magnoliopsida</taxon>
        <taxon>eudicotyledons</taxon>
        <taxon>Gunneridae</taxon>
        <taxon>Pentapetalae</taxon>
        <taxon>rosids</taxon>
        <taxon>fabids</taxon>
        <taxon>Fagales</taxon>
        <taxon>Fagaceae</taxon>
        <taxon>Quercus</taxon>
    </lineage>
</organism>
<dbReference type="InterPro" id="IPR000719">
    <property type="entry name" value="Prot_kinase_dom"/>
</dbReference>
<dbReference type="InterPro" id="IPR051809">
    <property type="entry name" value="Plant_receptor-like_S/T_kinase"/>
</dbReference>
<dbReference type="EnsemblPlants" id="QL09p052274:mrna">
    <property type="protein sequence ID" value="QL09p052274:mrna"/>
    <property type="gene ID" value="QL09p052274"/>
</dbReference>
<comment type="subcellular location">
    <subcellularLocation>
        <location evidence="1">Cell membrane</location>
        <topology evidence="1">Single-pass membrane protein</topology>
    </subcellularLocation>
</comment>
<dbReference type="InterPro" id="IPR017441">
    <property type="entry name" value="Protein_kinase_ATP_BS"/>
</dbReference>
<dbReference type="Proteomes" id="UP000594261">
    <property type="component" value="Chromosome 9"/>
</dbReference>
<proteinExistence type="predicted"/>
<evidence type="ECO:0000256" key="16">
    <source>
        <dbReference type="ARBA" id="ARBA00023170"/>
    </source>
</evidence>
<feature type="transmembrane region" description="Helical" evidence="21">
    <location>
        <begin position="418"/>
        <end position="441"/>
    </location>
</feature>
<keyword evidence="10" id="KW-0677">Repeat</keyword>
<dbReference type="OMA" id="CLIFQIG"/>
<dbReference type="InterPro" id="IPR008271">
    <property type="entry name" value="Ser/Thr_kinase_AS"/>
</dbReference>
<evidence type="ECO:0000256" key="10">
    <source>
        <dbReference type="ARBA" id="ARBA00022737"/>
    </source>
</evidence>
<dbReference type="FunFam" id="1.10.510.10:FF:000358">
    <property type="entry name" value="Putative leucine-rich repeat receptor-like serine/threonine-protein kinase"/>
    <property type="match status" value="1"/>
</dbReference>
<dbReference type="PANTHER" id="PTHR27008:SF577">
    <property type="entry name" value="PROTEIN KINASE DOMAIN-CONTAINING PROTEIN"/>
    <property type="match status" value="1"/>
</dbReference>
<protein>
    <recommendedName>
        <fullName evidence="2">non-specific serine/threonine protein kinase</fullName>
        <ecNumber evidence="2">2.7.11.1</ecNumber>
    </recommendedName>
</protein>
<dbReference type="InterPro" id="IPR001611">
    <property type="entry name" value="Leu-rich_rpt"/>
</dbReference>
<keyword evidence="14 21" id="KW-1133">Transmembrane helix</keyword>
<evidence type="ECO:0000256" key="19">
    <source>
        <dbReference type="ARBA" id="ARBA00048679"/>
    </source>
</evidence>
<dbReference type="InterPro" id="IPR011009">
    <property type="entry name" value="Kinase-like_dom_sf"/>
</dbReference>
<evidence type="ECO:0000256" key="13">
    <source>
        <dbReference type="ARBA" id="ARBA00022840"/>
    </source>
</evidence>
<keyword evidence="5" id="KW-0597">Phosphoprotein</keyword>
<dbReference type="GO" id="GO:0003676">
    <property type="term" value="F:nucleic acid binding"/>
    <property type="evidence" value="ECO:0007669"/>
    <property type="project" value="InterPro"/>
</dbReference>
<evidence type="ECO:0000256" key="9">
    <source>
        <dbReference type="ARBA" id="ARBA00022729"/>
    </source>
</evidence>
<evidence type="ECO:0000313" key="23">
    <source>
        <dbReference type="EnsemblPlants" id="QL09p052274:mrna"/>
    </source>
</evidence>
<dbReference type="GO" id="GO:0004523">
    <property type="term" value="F:RNA-DNA hybrid ribonuclease activity"/>
    <property type="evidence" value="ECO:0007669"/>
    <property type="project" value="InterPro"/>
</dbReference>
<dbReference type="InterPro" id="IPR044730">
    <property type="entry name" value="RNase_H-like_dom_plant"/>
</dbReference>
<keyword evidence="15 21" id="KW-0472">Membrane</keyword>
<keyword evidence="7" id="KW-0808">Transferase</keyword>
<evidence type="ECO:0000256" key="7">
    <source>
        <dbReference type="ARBA" id="ARBA00022679"/>
    </source>
</evidence>
<dbReference type="EC" id="2.7.11.1" evidence="2"/>
<dbReference type="Pfam" id="PF13456">
    <property type="entry name" value="RVT_3"/>
    <property type="match status" value="1"/>
</dbReference>
<keyword evidence="24" id="KW-1185">Reference proteome</keyword>
<dbReference type="FunFam" id="3.80.10.10:FF:000041">
    <property type="entry name" value="LRR receptor-like serine/threonine-protein kinase ERECTA"/>
    <property type="match status" value="2"/>
</dbReference>
<comment type="catalytic activity">
    <reaction evidence="19">
        <text>L-seryl-[protein] + ATP = O-phospho-L-seryl-[protein] + ADP + H(+)</text>
        <dbReference type="Rhea" id="RHEA:17989"/>
        <dbReference type="Rhea" id="RHEA-COMP:9863"/>
        <dbReference type="Rhea" id="RHEA-COMP:11604"/>
        <dbReference type="ChEBI" id="CHEBI:15378"/>
        <dbReference type="ChEBI" id="CHEBI:29999"/>
        <dbReference type="ChEBI" id="CHEBI:30616"/>
        <dbReference type="ChEBI" id="CHEBI:83421"/>
        <dbReference type="ChEBI" id="CHEBI:456216"/>
        <dbReference type="EC" id="2.7.11.1"/>
    </reaction>
</comment>
<evidence type="ECO:0000313" key="24">
    <source>
        <dbReference type="Proteomes" id="UP000594261"/>
    </source>
</evidence>
<evidence type="ECO:0000256" key="20">
    <source>
        <dbReference type="PROSITE-ProRule" id="PRU10141"/>
    </source>
</evidence>
<evidence type="ECO:0000256" key="15">
    <source>
        <dbReference type="ARBA" id="ARBA00023136"/>
    </source>
</evidence>
<dbReference type="PROSITE" id="PS51450">
    <property type="entry name" value="LRR"/>
    <property type="match status" value="1"/>
</dbReference>
<keyword evidence="6" id="KW-0433">Leucine-rich repeat</keyword>
<dbReference type="CDD" id="cd06222">
    <property type="entry name" value="RNase_H_like"/>
    <property type="match status" value="1"/>
</dbReference>